<dbReference type="EMBL" id="CP059733">
    <property type="protein sequence ID" value="WDE05228.1"/>
    <property type="molecule type" value="Genomic_DNA"/>
</dbReference>
<dbReference type="KEGG" id="tvd:SG34_028710"/>
<organism evidence="1 2">
    <name type="scientific">Thalassomonas viridans</name>
    <dbReference type="NCBI Taxonomy" id="137584"/>
    <lineage>
        <taxon>Bacteria</taxon>
        <taxon>Pseudomonadati</taxon>
        <taxon>Pseudomonadota</taxon>
        <taxon>Gammaproteobacteria</taxon>
        <taxon>Alteromonadales</taxon>
        <taxon>Colwelliaceae</taxon>
        <taxon>Thalassomonas</taxon>
    </lineage>
</organism>
<gene>
    <name evidence="1" type="ORF">SG34_028710</name>
</gene>
<proteinExistence type="predicted"/>
<name>A0AAE9Z4R0_9GAMM</name>
<evidence type="ECO:0000313" key="2">
    <source>
        <dbReference type="Proteomes" id="UP000032352"/>
    </source>
</evidence>
<accession>A0AAE9Z4R0</accession>
<keyword evidence="2" id="KW-1185">Reference proteome</keyword>
<dbReference type="Pfam" id="PF07040">
    <property type="entry name" value="DUF1326"/>
    <property type="match status" value="1"/>
</dbReference>
<dbReference type="RefSeq" id="WP_274038461.1">
    <property type="nucleotide sequence ID" value="NZ_CP059733.1"/>
</dbReference>
<sequence>MHQIECCNTSYGYNGQFAGFPECIDAKCEVIIGFSVIEGRFNHLDLAGLKIIYAAMWPKAIYQGDGICVLFVDSTARPEQVSAIASIMSGQSGGQPFELLAGTFSAFEGPVLKDIEINIDEKYTHFAIRDMVHAQQSPLISPLTGIEQNIQMSYPEATLTGQNTRLALTRLMSINYGRLNFEHSDCFAAKTIVTWSN</sequence>
<dbReference type="AlphaFoldDB" id="A0AAE9Z4R0"/>
<reference evidence="1 2" key="2">
    <citation type="journal article" date="2022" name="Mar. Drugs">
        <title>Bioassay-Guided Fractionation Leads to the Detection of Cholic Acid Generated by the Rare Thalassomonas sp.</title>
        <authorList>
            <person name="Pheiffer F."/>
            <person name="Schneider Y.K."/>
            <person name="Hansen E.H."/>
            <person name="Andersen J.H."/>
            <person name="Isaksson J."/>
            <person name="Busche T."/>
            <person name="R C."/>
            <person name="Kalinowski J."/>
            <person name="Zyl L.V."/>
            <person name="Trindade M."/>
        </authorList>
    </citation>
    <scope>NUCLEOTIDE SEQUENCE [LARGE SCALE GENOMIC DNA]</scope>
    <source>
        <strain evidence="1 2">XOM25</strain>
    </source>
</reference>
<reference evidence="1 2" key="1">
    <citation type="journal article" date="2015" name="Genome Announc.">
        <title>Draft Genome Sequences of Marine Isolates of Thalassomonas viridans and Thalassomonas actiniarum.</title>
        <authorList>
            <person name="Olonade I."/>
            <person name="van Zyl L.J."/>
            <person name="Trindade M."/>
        </authorList>
    </citation>
    <scope>NUCLEOTIDE SEQUENCE [LARGE SCALE GENOMIC DNA]</scope>
    <source>
        <strain evidence="1 2">XOM25</strain>
    </source>
</reference>
<dbReference type="Proteomes" id="UP000032352">
    <property type="component" value="Chromosome"/>
</dbReference>
<dbReference type="InterPro" id="IPR009758">
    <property type="entry name" value="DUF1326"/>
</dbReference>
<protein>
    <submittedName>
        <fullName evidence="1">DUF1326 domain-containing protein</fullName>
    </submittedName>
</protein>
<evidence type="ECO:0000313" key="1">
    <source>
        <dbReference type="EMBL" id="WDE05228.1"/>
    </source>
</evidence>